<organism evidence="1 2">
    <name type="scientific">Tagetes erecta</name>
    <name type="common">African marigold</name>
    <dbReference type="NCBI Taxonomy" id="13708"/>
    <lineage>
        <taxon>Eukaryota</taxon>
        <taxon>Viridiplantae</taxon>
        <taxon>Streptophyta</taxon>
        <taxon>Embryophyta</taxon>
        <taxon>Tracheophyta</taxon>
        <taxon>Spermatophyta</taxon>
        <taxon>Magnoliopsida</taxon>
        <taxon>eudicotyledons</taxon>
        <taxon>Gunneridae</taxon>
        <taxon>Pentapetalae</taxon>
        <taxon>asterids</taxon>
        <taxon>campanulids</taxon>
        <taxon>Asterales</taxon>
        <taxon>Asteraceae</taxon>
        <taxon>Asteroideae</taxon>
        <taxon>Heliantheae alliance</taxon>
        <taxon>Tageteae</taxon>
        <taxon>Tagetes</taxon>
    </lineage>
</organism>
<comment type="caution">
    <text evidence="1">The sequence shown here is derived from an EMBL/GenBank/DDBJ whole genome shotgun (WGS) entry which is preliminary data.</text>
</comment>
<evidence type="ECO:0000313" key="1">
    <source>
        <dbReference type="EMBL" id="KAK1433855.1"/>
    </source>
</evidence>
<sequence>MEICCHTIFLFSDRYTWPFMLMNSLLHVCETCEYKKVLLFVNLNYYTGNILKHLFRPHFHVTNSMMSTPCLAFSLN</sequence>
<proteinExistence type="predicted"/>
<gene>
    <name evidence="1" type="ORF">QVD17_10773</name>
</gene>
<reference evidence="1" key="1">
    <citation type="journal article" date="2023" name="bioRxiv">
        <title>Improved chromosome-level genome assembly for marigold (Tagetes erecta).</title>
        <authorList>
            <person name="Jiang F."/>
            <person name="Yuan L."/>
            <person name="Wang S."/>
            <person name="Wang H."/>
            <person name="Xu D."/>
            <person name="Wang A."/>
            <person name="Fan W."/>
        </authorList>
    </citation>
    <scope>NUCLEOTIDE SEQUENCE</scope>
    <source>
        <strain evidence="1">WSJ</strain>
        <tissue evidence="1">Leaf</tissue>
    </source>
</reference>
<keyword evidence="2" id="KW-1185">Reference proteome</keyword>
<accession>A0AAD8LA15</accession>
<dbReference type="Proteomes" id="UP001229421">
    <property type="component" value="Unassembled WGS sequence"/>
</dbReference>
<name>A0AAD8LA15_TARER</name>
<dbReference type="EMBL" id="JAUHHV010000002">
    <property type="protein sequence ID" value="KAK1433855.1"/>
    <property type="molecule type" value="Genomic_DNA"/>
</dbReference>
<protein>
    <submittedName>
        <fullName evidence="1">Uncharacterized protein</fullName>
    </submittedName>
</protein>
<dbReference type="AlphaFoldDB" id="A0AAD8LA15"/>
<evidence type="ECO:0000313" key="2">
    <source>
        <dbReference type="Proteomes" id="UP001229421"/>
    </source>
</evidence>